<feature type="chain" id="PRO_5004519602" evidence="1">
    <location>
        <begin position="21"/>
        <end position="195"/>
    </location>
</feature>
<gene>
    <name evidence="2" type="ORF">GLAREA_06191</name>
</gene>
<keyword evidence="3" id="KW-1185">Reference proteome</keyword>
<dbReference type="Proteomes" id="UP000016922">
    <property type="component" value="Unassembled WGS sequence"/>
</dbReference>
<dbReference type="KEGG" id="glz:GLAREA_06191"/>
<evidence type="ECO:0000313" key="3">
    <source>
        <dbReference type="Proteomes" id="UP000016922"/>
    </source>
</evidence>
<dbReference type="HOGENOM" id="CLU_1396443_0_0_1"/>
<dbReference type="EMBL" id="KE145358">
    <property type="protein sequence ID" value="EPE33179.1"/>
    <property type="molecule type" value="Genomic_DNA"/>
</dbReference>
<organism evidence="2 3">
    <name type="scientific">Glarea lozoyensis (strain ATCC 20868 / MF5171)</name>
    <dbReference type="NCBI Taxonomy" id="1116229"/>
    <lineage>
        <taxon>Eukaryota</taxon>
        <taxon>Fungi</taxon>
        <taxon>Dikarya</taxon>
        <taxon>Ascomycota</taxon>
        <taxon>Pezizomycotina</taxon>
        <taxon>Leotiomycetes</taxon>
        <taxon>Helotiales</taxon>
        <taxon>Helotiaceae</taxon>
        <taxon>Glarea</taxon>
    </lineage>
</organism>
<dbReference type="GeneID" id="19465245"/>
<proteinExistence type="predicted"/>
<dbReference type="AlphaFoldDB" id="S3D7T1"/>
<protein>
    <submittedName>
        <fullName evidence="2">Uncharacterized protein</fullName>
    </submittedName>
</protein>
<accession>S3D7T1</accession>
<evidence type="ECO:0000256" key="1">
    <source>
        <dbReference type="SAM" id="SignalP"/>
    </source>
</evidence>
<name>S3D7T1_GLAL2</name>
<evidence type="ECO:0000313" key="2">
    <source>
        <dbReference type="EMBL" id="EPE33179.1"/>
    </source>
</evidence>
<dbReference type="RefSeq" id="XP_008079796.1">
    <property type="nucleotide sequence ID" value="XM_008081605.1"/>
</dbReference>
<sequence>MHLALLILAATSLLPIIISAAPSNNILTGIKCCMAGCNTCNSWHCKNCHASPYSTCCPTILAKKRDSGGSEIWYNEQGERITMVDMPEPPEIEAREAEALKADKGVLWAKKDADAEALKADKGVLWAKGAEAEASKGNNPVLWAKNAEAESLKTDKSVLWAKDAEPEALMADKAVLWAKDSEAEASKADKAVLWA</sequence>
<keyword evidence="1" id="KW-0732">Signal</keyword>
<feature type="signal peptide" evidence="1">
    <location>
        <begin position="1"/>
        <end position="20"/>
    </location>
</feature>
<reference evidence="2 3" key="1">
    <citation type="journal article" date="2013" name="BMC Genomics">
        <title>Genomics-driven discovery of the pneumocandin biosynthetic gene cluster in the fungus Glarea lozoyensis.</title>
        <authorList>
            <person name="Chen L."/>
            <person name="Yue Q."/>
            <person name="Zhang X."/>
            <person name="Xiang M."/>
            <person name="Wang C."/>
            <person name="Li S."/>
            <person name="Che Y."/>
            <person name="Ortiz-Lopez F.J."/>
            <person name="Bills G.F."/>
            <person name="Liu X."/>
            <person name="An Z."/>
        </authorList>
    </citation>
    <scope>NUCLEOTIDE SEQUENCE [LARGE SCALE GENOMIC DNA]</scope>
    <source>
        <strain evidence="3">ATCC 20868 / MF5171</strain>
    </source>
</reference>